<keyword evidence="3" id="KW-1185">Reference proteome</keyword>
<sequence length="111" mass="11927">MRRRFRLGLLWALLSLLPAGQAGAEILAAPVTVTSSSLGPPLAVSIRPFRAEAQEIWHVAGACSAAEDPARVRLVAFAALADLTIYLTDAPEKAHRTICLTNPDAWPQARE</sequence>
<evidence type="ECO:0000313" key="2">
    <source>
        <dbReference type="EMBL" id="SLN59751.1"/>
    </source>
</evidence>
<evidence type="ECO:0000256" key="1">
    <source>
        <dbReference type="SAM" id="SignalP"/>
    </source>
</evidence>
<reference evidence="2 3" key="1">
    <citation type="submission" date="2017-03" db="EMBL/GenBank/DDBJ databases">
        <authorList>
            <person name="Afonso C.L."/>
            <person name="Miller P.J."/>
            <person name="Scott M.A."/>
            <person name="Spackman E."/>
            <person name="Goraichik I."/>
            <person name="Dimitrov K.M."/>
            <person name="Suarez D.L."/>
            <person name="Swayne D.E."/>
        </authorList>
    </citation>
    <scope>NUCLEOTIDE SEQUENCE [LARGE SCALE GENOMIC DNA]</scope>
    <source>
        <strain evidence="2 3">CECT 7751</strain>
    </source>
</reference>
<dbReference type="AlphaFoldDB" id="A0A1X6ZU78"/>
<name>A0A1X6ZU78_9RHOB</name>
<protein>
    <submittedName>
        <fullName evidence="2">Uncharacterized protein</fullName>
    </submittedName>
</protein>
<dbReference type="OrthoDB" id="7855116at2"/>
<evidence type="ECO:0000313" key="3">
    <source>
        <dbReference type="Proteomes" id="UP000193963"/>
    </source>
</evidence>
<proteinExistence type="predicted"/>
<feature type="chain" id="PRO_5012959544" evidence="1">
    <location>
        <begin position="25"/>
        <end position="111"/>
    </location>
</feature>
<feature type="signal peptide" evidence="1">
    <location>
        <begin position="1"/>
        <end position="24"/>
    </location>
</feature>
<keyword evidence="1" id="KW-0732">Signal</keyword>
<accession>A0A1X6ZU78</accession>
<dbReference type="Proteomes" id="UP000193963">
    <property type="component" value="Unassembled WGS sequence"/>
</dbReference>
<dbReference type="RefSeq" id="WP_085889000.1">
    <property type="nucleotide sequence ID" value="NZ_FWFN01000006.1"/>
</dbReference>
<organism evidence="2 3">
    <name type="scientific">Pseudooceanicola marinus</name>
    <dbReference type="NCBI Taxonomy" id="396013"/>
    <lineage>
        <taxon>Bacteria</taxon>
        <taxon>Pseudomonadati</taxon>
        <taxon>Pseudomonadota</taxon>
        <taxon>Alphaproteobacteria</taxon>
        <taxon>Rhodobacterales</taxon>
        <taxon>Paracoccaceae</taxon>
        <taxon>Pseudooceanicola</taxon>
    </lineage>
</organism>
<gene>
    <name evidence="2" type="ORF">PSM7751_02956</name>
</gene>
<dbReference type="EMBL" id="FWFN01000006">
    <property type="protein sequence ID" value="SLN59751.1"/>
    <property type="molecule type" value="Genomic_DNA"/>
</dbReference>